<dbReference type="InterPro" id="IPR013780">
    <property type="entry name" value="Glyco_hydro_b"/>
</dbReference>
<comment type="caution">
    <text evidence="6">The sequence shown here is derived from an EMBL/GenBank/DDBJ whole genome shotgun (WGS) entry which is preliminary data.</text>
</comment>
<name>A0AAE3SEA2_9BACT</name>
<proteinExistence type="inferred from homology"/>
<gene>
    <name evidence="6" type="ORF">OM075_07385</name>
</gene>
<dbReference type="GO" id="GO:0019867">
    <property type="term" value="C:outer membrane"/>
    <property type="evidence" value="ECO:0007669"/>
    <property type="project" value="InterPro"/>
</dbReference>
<evidence type="ECO:0000313" key="7">
    <source>
        <dbReference type="Proteomes" id="UP001209229"/>
    </source>
</evidence>
<dbReference type="EMBL" id="JAPDPJ010000012">
    <property type="protein sequence ID" value="MCW3786283.1"/>
    <property type="molecule type" value="Genomic_DNA"/>
</dbReference>
<dbReference type="SUPFAM" id="SSF51445">
    <property type="entry name" value="(Trans)glycosidases"/>
    <property type="match status" value="1"/>
</dbReference>
<dbReference type="PANTHER" id="PTHR22762:SF89">
    <property type="entry name" value="ALPHA-XYLOSIDASE"/>
    <property type="match status" value="1"/>
</dbReference>
<dbReference type="GO" id="GO:0090599">
    <property type="term" value="F:alpha-glucosidase activity"/>
    <property type="evidence" value="ECO:0007669"/>
    <property type="project" value="TreeGrafter"/>
</dbReference>
<dbReference type="Pfam" id="PF18962">
    <property type="entry name" value="Por_Secre_tail"/>
    <property type="match status" value="1"/>
</dbReference>
<dbReference type="PANTHER" id="PTHR22762">
    <property type="entry name" value="ALPHA-GLUCOSIDASE"/>
    <property type="match status" value="1"/>
</dbReference>
<dbReference type="Gene3D" id="3.20.20.80">
    <property type="entry name" value="Glycosidases"/>
    <property type="match status" value="1"/>
</dbReference>
<dbReference type="GO" id="GO:0006491">
    <property type="term" value="P:N-glycan processing"/>
    <property type="evidence" value="ECO:0007669"/>
    <property type="project" value="TreeGrafter"/>
</dbReference>
<dbReference type="InterPro" id="IPR017853">
    <property type="entry name" value="GH"/>
</dbReference>
<comment type="similarity">
    <text evidence="1">Belongs to the glycosyl hydrolase 31 family.</text>
</comment>
<dbReference type="Gene3D" id="2.60.40.3620">
    <property type="match status" value="1"/>
</dbReference>
<protein>
    <submittedName>
        <fullName evidence="6">DUF5110 domain-containing protein</fullName>
    </submittedName>
</protein>
<feature type="domain" description="Glycosyl hydrolase family 31 C-terminal" evidence="5">
    <location>
        <begin position="542"/>
        <end position="633"/>
    </location>
</feature>
<dbReference type="GO" id="GO:0005975">
    <property type="term" value="P:carbohydrate metabolic process"/>
    <property type="evidence" value="ECO:0007669"/>
    <property type="project" value="InterPro"/>
</dbReference>
<dbReference type="Pfam" id="PF01055">
    <property type="entry name" value="Glyco_hydro_31_2nd"/>
    <property type="match status" value="1"/>
</dbReference>
<dbReference type="Gene3D" id="2.60.40.1180">
    <property type="entry name" value="Golgi alpha-mannosidase II"/>
    <property type="match status" value="2"/>
</dbReference>
<evidence type="ECO:0000259" key="2">
    <source>
        <dbReference type="Pfam" id="PF01055"/>
    </source>
</evidence>
<evidence type="ECO:0000259" key="5">
    <source>
        <dbReference type="Pfam" id="PF21365"/>
    </source>
</evidence>
<reference evidence="6" key="1">
    <citation type="submission" date="2022-10" db="EMBL/GenBank/DDBJ databases">
        <authorList>
            <person name="Yu W.X."/>
        </authorList>
    </citation>
    <scope>NUCLEOTIDE SEQUENCE</scope>
    <source>
        <strain evidence="6">AAT</strain>
    </source>
</reference>
<dbReference type="InterPro" id="IPR000322">
    <property type="entry name" value="Glyco_hydro_31_TIM"/>
</dbReference>
<feature type="domain" description="Glycoside hydrolase family 31 TIM barrel" evidence="2">
    <location>
        <begin position="230"/>
        <end position="533"/>
    </location>
</feature>
<dbReference type="SUPFAM" id="SSF51011">
    <property type="entry name" value="Glycosyl hydrolase domain"/>
    <property type="match status" value="1"/>
</dbReference>
<dbReference type="GO" id="GO:2001070">
    <property type="term" value="F:starch binding"/>
    <property type="evidence" value="ECO:0007669"/>
    <property type="project" value="InterPro"/>
</dbReference>
<evidence type="ECO:0000313" key="6">
    <source>
        <dbReference type="EMBL" id="MCW3786283.1"/>
    </source>
</evidence>
<dbReference type="InterPro" id="IPR026444">
    <property type="entry name" value="Secre_tail"/>
</dbReference>
<dbReference type="NCBIfam" id="TIGR04183">
    <property type="entry name" value="Por_Secre_tail"/>
    <property type="match status" value="1"/>
</dbReference>
<keyword evidence="7" id="KW-1185">Reference proteome</keyword>
<dbReference type="Pfam" id="PF21365">
    <property type="entry name" value="Glyco_hydro_31_3rd"/>
    <property type="match status" value="1"/>
</dbReference>
<dbReference type="Pfam" id="PF17137">
    <property type="entry name" value="DUF5110"/>
    <property type="match status" value="1"/>
</dbReference>
<feature type="domain" description="Secretion system C-terminal sorting" evidence="4">
    <location>
        <begin position="1290"/>
        <end position="1369"/>
    </location>
</feature>
<dbReference type="InterPro" id="IPR033403">
    <property type="entry name" value="DUF5110"/>
</dbReference>
<evidence type="ECO:0000259" key="3">
    <source>
        <dbReference type="Pfam" id="PF17137"/>
    </source>
</evidence>
<accession>A0AAE3SEA2</accession>
<dbReference type="RefSeq" id="WP_301189849.1">
    <property type="nucleotide sequence ID" value="NZ_JAPDPJ010000012.1"/>
</dbReference>
<sequence>MKIKSQYLLFLVVLILGSALRLKAQNDPLANEQAIVISGNMRFTILTPEMIRIEWSDTKQFEDRASFIVVNRKLPVPEYSTEVIDGYLYIRTEKLELKYKIGTFPLTNPFNAQNMSINFLVNGASGQWYPGKQDHLNLKGTMRTLDNSSGDNMRSAMEDGIISRSGWVVIDENKHNGDTSKSLLFENQGGAFDWVAEPIPGNSIDWYFMCYGHDYKKALADYTKIAGKIPMPPLYSFGYWYSKYERYSENDFKEIVNEIQQNDIPMDVMVVDMDWHYAGHPDDGGRGGWTGWTWNKSLFPDPQEFVDWLHNKNLKVTLNLHPADGVAPDEDHFTDLAQDLNLSLSQTIKWNIENEDFYQAFFKNILRPQEQMGIDFWWLDWQQWPLTPDVNDLGNTFWLNHVFYNDMQTNRPDRRPMIFHRWGGLGNHRYQIGFSGDTWATFPTLAFLIYFNSTASNVAYGYWSHDLGGHNQPGENNPELYLRWIQFGIFSPITRTHATNASHIERRIWKYPNFETMRDAIKQRYAMIPYVYTYSRKAYDTGISICRPLYYDSPEDNEAYRQETSYMFGDEILVSPIVTASDFTIGTASKHFWLPEGNWIEAETGSELEGNQKYTRSFAQDEIPFFYKEGAIIPKYPDIKHMKQRPDTLIIDFIPGESGSFSYYEDNGDNDEYKNGAFTTTTITQHTNAQQGTYSIFPREGSFENMPDSRYYKLELLSKLPAKQVHVNGVKYAYTSSLTEGSWTYDSKQLAIVIKTPSISCESNLEVKVDFDDAQATSEELIAGKMGQLKRLEQCNDSLLLKMGENIPDEFTSLVETSHRIALDPATTLSELQNFSDNLESSFDLLLEVNNAPQEEIKEWRDFILDSKNIAEQSDYGGSEKNEAIGYDEDGSTLWITGSAIPGGTEILTEDPAQIAGYFRYHGALQSGEFKIMNTPTIQSNTQFYVPSTQYANAVGYNPIELSSDANAMGWQVTIPDDYYKIQISTKHQALYGEIFVAREELYIVGGATEAGWDSGNAIKLKKDENNPNLFIFSGILQSAVTGGDRNMFKFLGQNDWGPVSFHCATQGESILDSKYIYQNLSGDHKWSIDLSKQGYYVIKVDLFQETIDATYTDSYLYGVYINGEKWEDLNETYLLDCNNSNAPLNIQIEPIIGRTADTETTFEYTPSESGLNQIDFTISSKNGVDSEPYQLKVSRPFAFNDLVTQMWNNTLTVNNNPENNGGYHFVDFEWYEDSKTIGDNKQYYSAGPLSTDMLNANATYMVKLTDINGDKFQTCPSAITLESLNTPMVYPNPASSGEKINIDLNMDYHLKTALDESETLLMISDLNGRTIYSKEITEDNASFKISNPGVYLIQIISNKHSYSTKLIVE</sequence>
<feature type="domain" description="DUF5110" evidence="3">
    <location>
        <begin position="649"/>
        <end position="717"/>
    </location>
</feature>
<evidence type="ECO:0000256" key="1">
    <source>
        <dbReference type="ARBA" id="ARBA00007806"/>
    </source>
</evidence>
<dbReference type="InterPro" id="IPR048395">
    <property type="entry name" value="Glyco_hydro_31_C"/>
</dbReference>
<organism evidence="6 7">
    <name type="scientific">Plebeiibacterium sediminum</name>
    <dbReference type="NCBI Taxonomy" id="2992112"/>
    <lineage>
        <taxon>Bacteria</taxon>
        <taxon>Pseudomonadati</taxon>
        <taxon>Bacteroidota</taxon>
        <taxon>Bacteroidia</taxon>
        <taxon>Marinilabiliales</taxon>
        <taxon>Marinilabiliaceae</taxon>
        <taxon>Plebeiibacterium</taxon>
    </lineage>
</organism>
<evidence type="ECO:0000259" key="4">
    <source>
        <dbReference type="Pfam" id="PF18962"/>
    </source>
</evidence>
<dbReference type="Proteomes" id="UP001209229">
    <property type="component" value="Unassembled WGS sequence"/>
</dbReference>
<dbReference type="CDD" id="cd06595">
    <property type="entry name" value="GH31_u1"/>
    <property type="match status" value="1"/>
</dbReference>